<evidence type="ECO:0000313" key="1">
    <source>
        <dbReference type="EMBL" id="EKE86904.1"/>
    </source>
</evidence>
<name>K2KWN7_9GAMM</name>
<dbReference type="InterPro" id="IPR010775">
    <property type="entry name" value="DUF1365"/>
</dbReference>
<dbReference type="eggNOG" id="COG3496">
    <property type="taxonomic scope" value="Bacteria"/>
</dbReference>
<dbReference type="OrthoDB" id="9778801at2"/>
<evidence type="ECO:0008006" key="3">
    <source>
        <dbReference type="Google" id="ProtNLM"/>
    </source>
</evidence>
<dbReference type="STRING" id="740709.A10D4_01642"/>
<sequence length="265" mass="30706">MSLASRIYTGSVSHRRWSPKAHSFRYRFMQWWLALDELPQVATKSRWFSLNRFNLLQFRYADYLPDARAENAEQLSAAVLAKMSALSGQPLQGRVFALVNLRTLGLYFSPLNCYFLADQQGRYSHMLAEVSNTPWLQRHYYVLQLEASKDDKAASASAVYRRITHDKAFHVSPFNPMDMHYQWRISAPAEHLRMQIDAFRHGDKHFNASVDMSASPVNAKGIARVLRQYPVMTLRIVLGIYWQALKLFFKRVPFYGHPDNNKGKG</sequence>
<dbReference type="Proteomes" id="UP000014115">
    <property type="component" value="Unassembled WGS sequence"/>
</dbReference>
<proteinExistence type="predicted"/>
<evidence type="ECO:0000313" key="2">
    <source>
        <dbReference type="Proteomes" id="UP000014115"/>
    </source>
</evidence>
<dbReference type="PANTHER" id="PTHR33973">
    <property type="entry name" value="OS07G0153300 PROTEIN"/>
    <property type="match status" value="1"/>
</dbReference>
<reference evidence="1 2" key="1">
    <citation type="journal article" date="2012" name="J. Bacteriol.">
        <title>Genome Sequence of Idiomarina xiamenensis Type Strain 10-D-4.</title>
        <authorList>
            <person name="Lai Q."/>
            <person name="Wang L."/>
            <person name="Wang W."/>
            <person name="Shao Z."/>
        </authorList>
    </citation>
    <scope>NUCLEOTIDE SEQUENCE [LARGE SCALE GENOMIC DNA]</scope>
    <source>
        <strain evidence="1 2">10-D-4</strain>
    </source>
</reference>
<dbReference type="PATRIC" id="fig|740709.3.peg.330"/>
<dbReference type="PANTHER" id="PTHR33973:SF4">
    <property type="entry name" value="OS07G0153300 PROTEIN"/>
    <property type="match status" value="1"/>
</dbReference>
<keyword evidence="2" id="KW-1185">Reference proteome</keyword>
<gene>
    <name evidence="1" type="ORF">A10D4_01642</name>
</gene>
<dbReference type="Pfam" id="PF07103">
    <property type="entry name" value="DUF1365"/>
    <property type="match status" value="1"/>
</dbReference>
<dbReference type="AlphaFoldDB" id="K2KWN7"/>
<protein>
    <recommendedName>
        <fullName evidence="3">DUF1365 domain-containing protein</fullName>
    </recommendedName>
</protein>
<dbReference type="RefSeq" id="WP_008487306.1">
    <property type="nucleotide sequence ID" value="NZ_AMRG01000002.1"/>
</dbReference>
<dbReference type="EMBL" id="AMRG01000002">
    <property type="protein sequence ID" value="EKE86904.1"/>
    <property type="molecule type" value="Genomic_DNA"/>
</dbReference>
<organism evidence="1 2">
    <name type="scientific">Idiomarina xiamenensis 10-D-4</name>
    <dbReference type="NCBI Taxonomy" id="740709"/>
    <lineage>
        <taxon>Bacteria</taxon>
        <taxon>Pseudomonadati</taxon>
        <taxon>Pseudomonadota</taxon>
        <taxon>Gammaproteobacteria</taxon>
        <taxon>Alteromonadales</taxon>
        <taxon>Idiomarinaceae</taxon>
        <taxon>Idiomarina</taxon>
    </lineage>
</organism>
<comment type="caution">
    <text evidence="1">The sequence shown here is derived from an EMBL/GenBank/DDBJ whole genome shotgun (WGS) entry which is preliminary data.</text>
</comment>
<accession>K2KWN7</accession>